<dbReference type="STRING" id="1630136.AS592_04005"/>
<evidence type="ECO:0000256" key="4">
    <source>
        <dbReference type="ARBA" id="ARBA00023014"/>
    </source>
</evidence>
<proteinExistence type="predicted"/>
<organism evidence="6 7">
    <name type="scientific">Sulfurovum riftiae</name>
    <dbReference type="NCBI Taxonomy" id="1630136"/>
    <lineage>
        <taxon>Bacteria</taxon>
        <taxon>Pseudomonadati</taxon>
        <taxon>Campylobacterota</taxon>
        <taxon>Epsilonproteobacteria</taxon>
        <taxon>Campylobacterales</taxon>
        <taxon>Sulfurovaceae</taxon>
        <taxon>Sulfurovum</taxon>
    </lineage>
</organism>
<dbReference type="InterPro" id="IPR017896">
    <property type="entry name" value="4Fe4S_Fe-S-bd"/>
</dbReference>
<comment type="caution">
    <text evidence="6">The sequence shown here is derived from an EMBL/GenBank/DDBJ whole genome shotgun (WGS) entry which is preliminary data.</text>
</comment>
<name>A0A151CD80_9BACT</name>
<keyword evidence="2" id="KW-0479">Metal-binding</keyword>
<dbReference type="SUPFAM" id="SSF54862">
    <property type="entry name" value="4Fe-4S ferredoxins"/>
    <property type="match status" value="2"/>
</dbReference>
<protein>
    <submittedName>
        <fullName evidence="6">Ferredoxin</fullName>
    </submittedName>
</protein>
<dbReference type="EMBL" id="LNKT01000072">
    <property type="protein sequence ID" value="KYJ85486.1"/>
    <property type="molecule type" value="Genomic_DNA"/>
</dbReference>
<feature type="domain" description="4Fe-4S ferredoxin-type" evidence="5">
    <location>
        <begin position="250"/>
        <end position="278"/>
    </location>
</feature>
<dbReference type="OrthoDB" id="9808559at2"/>
<dbReference type="AlphaFoldDB" id="A0A151CD80"/>
<dbReference type="PROSITE" id="PS00198">
    <property type="entry name" value="4FE4S_FER_1"/>
    <property type="match status" value="2"/>
</dbReference>
<dbReference type="GO" id="GO:0046872">
    <property type="term" value="F:metal ion binding"/>
    <property type="evidence" value="ECO:0007669"/>
    <property type="project" value="UniProtKB-KW"/>
</dbReference>
<dbReference type="InterPro" id="IPR050572">
    <property type="entry name" value="Fe-S_Ferredoxin"/>
</dbReference>
<dbReference type="InterPro" id="IPR017900">
    <property type="entry name" value="4Fe4S_Fe_S_CS"/>
</dbReference>
<dbReference type="Proteomes" id="UP000075359">
    <property type="component" value="Unassembled WGS sequence"/>
</dbReference>
<dbReference type="Pfam" id="PF00037">
    <property type="entry name" value="Fer4"/>
    <property type="match status" value="1"/>
</dbReference>
<accession>A0A151CD80</accession>
<dbReference type="RefSeq" id="WP_082792155.1">
    <property type="nucleotide sequence ID" value="NZ_LNKT01000072.1"/>
</dbReference>
<keyword evidence="1" id="KW-0004">4Fe-4S</keyword>
<sequence length="371" mass="41628">MKLHFDVSACVRAKSKLSGCTKCMDICPDSIRFQDNLPTFKTATGVEAAACVGVCPTEAFALSDFSTTEFFFTFLESKVRLISPKINIPCISVLSVEHLISLALASEETITLDLSAYDEDSLLFDHLEETIEEANFVLSSFSDKRLETNLDSDAMERVEQSDEEAETIEPSRRSFLGNASLKGVIKQKKAFDEAVDADELQHFDIDSSVIAKIKDKQLPNKRKILFTTLKRAGIPDVFEVLPEEDVSFVSQKYVDESCTNCQICYRICPTGALSSNGKFSLIHFDAMLCVKCRLCHDACEPDAIHLQKGFEIREFFEPTQRTLATFSVKRCNECGNYFTYTGGEQTCPRCAVEEEEAMFLHENAKKMKSEE</sequence>
<gene>
    <name evidence="6" type="ORF">AS592_04005</name>
</gene>
<dbReference type="PANTHER" id="PTHR43687:SF1">
    <property type="entry name" value="FERREDOXIN III"/>
    <property type="match status" value="1"/>
</dbReference>
<keyword evidence="3" id="KW-0408">Iron</keyword>
<keyword evidence="4" id="KW-0411">Iron-sulfur</keyword>
<keyword evidence="7" id="KW-1185">Reference proteome</keyword>
<dbReference type="PANTHER" id="PTHR43687">
    <property type="entry name" value="ADENYLYLSULFATE REDUCTASE, BETA SUBUNIT"/>
    <property type="match status" value="1"/>
</dbReference>
<evidence type="ECO:0000313" key="7">
    <source>
        <dbReference type="Proteomes" id="UP000075359"/>
    </source>
</evidence>
<evidence type="ECO:0000259" key="5">
    <source>
        <dbReference type="PROSITE" id="PS51379"/>
    </source>
</evidence>
<dbReference type="PROSITE" id="PS51379">
    <property type="entry name" value="4FE4S_FER_2"/>
    <property type="match status" value="2"/>
</dbReference>
<evidence type="ECO:0000256" key="1">
    <source>
        <dbReference type="ARBA" id="ARBA00022485"/>
    </source>
</evidence>
<evidence type="ECO:0000256" key="2">
    <source>
        <dbReference type="ARBA" id="ARBA00022723"/>
    </source>
</evidence>
<evidence type="ECO:0000313" key="6">
    <source>
        <dbReference type="EMBL" id="KYJ85486.1"/>
    </source>
</evidence>
<evidence type="ECO:0000256" key="3">
    <source>
        <dbReference type="ARBA" id="ARBA00023004"/>
    </source>
</evidence>
<dbReference type="Gene3D" id="3.30.70.20">
    <property type="match status" value="2"/>
</dbReference>
<dbReference type="GO" id="GO:0051539">
    <property type="term" value="F:4 iron, 4 sulfur cluster binding"/>
    <property type="evidence" value="ECO:0007669"/>
    <property type="project" value="UniProtKB-KW"/>
</dbReference>
<reference evidence="6 7" key="1">
    <citation type="submission" date="2015-11" db="EMBL/GenBank/DDBJ databases">
        <title>Draft genome of Sulfurovum riftiae 1812E, a member of the Epsilonproteobacteria isolated from the tube of the deep-sea hydrothermal vent tubewom Riftia pachyptila.</title>
        <authorList>
            <person name="Vetriani C."/>
            <person name="Giovannelli D."/>
        </authorList>
    </citation>
    <scope>NUCLEOTIDE SEQUENCE [LARGE SCALE GENOMIC DNA]</scope>
    <source>
        <strain evidence="6 7">1812E</strain>
    </source>
</reference>
<feature type="domain" description="4Fe-4S ferredoxin-type" evidence="5">
    <location>
        <begin position="280"/>
        <end position="309"/>
    </location>
</feature>